<dbReference type="SUPFAM" id="SSF52047">
    <property type="entry name" value="RNI-like"/>
    <property type="match status" value="1"/>
</dbReference>
<keyword evidence="1" id="KW-0472">Membrane</keyword>
<dbReference type="PANTHER" id="PTHR35889">
    <property type="entry name" value="CYCLOINULO-OLIGOSACCHARIDE FRUCTANOTRANSFERASE-RELATED"/>
    <property type="match status" value="1"/>
</dbReference>
<protein>
    <submittedName>
        <fullName evidence="3">Uncharacterized membrane protein</fullName>
    </submittedName>
</protein>
<keyword evidence="4" id="KW-1185">Reference proteome</keyword>
<keyword evidence="1" id="KW-1133">Transmembrane helix</keyword>
<dbReference type="InterPro" id="IPR011429">
    <property type="entry name" value="Cyt_c_Planctomycete-type"/>
</dbReference>
<feature type="domain" description="Cytochrome C Planctomycete-type" evidence="2">
    <location>
        <begin position="218"/>
        <end position="278"/>
    </location>
</feature>
<accession>A0A1H6ZIE1</accession>
<feature type="transmembrane region" description="Helical" evidence="1">
    <location>
        <begin position="153"/>
        <end position="171"/>
    </location>
</feature>
<feature type="transmembrane region" description="Helical" evidence="1">
    <location>
        <begin position="90"/>
        <end position="111"/>
    </location>
</feature>
<dbReference type="RefSeq" id="WP_244891184.1">
    <property type="nucleotide sequence ID" value="NZ_FNZH01000004.1"/>
</dbReference>
<sequence length="499" mass="54792">MNNQKPQTLPPVRFLASWTVAGFSLLTVAVYGSLYLAPVSLDAQNPFWVVLGRFHPLVLHFPIVLILLVTVLFLLALLKPAFVNPLLLRGLLGASMLFSFLAVLAGYLLSVSEAYSGPLVSNHFYGALLTGTFVSVTAFLYEGQVRSKKAPTPLFFGFLLLTNASLAYTSHVGGSLTHGESYLSEPLKALLPAKTPSKTPEEMLLYGDVLATILETRCANCHNQNKSKGDLLLTSHTALLQAGKSKKKAVIPGDAAGSELLQRVLLPEEDDERMPPDGKPGLTETEISLLHFWVESGASEELRLGQITNDSILAQLEQLMPDILRAQHKIIAEKEAFEAAQRELAELASETGIEIIPDDLANGKYFGMKMKFPPASFGSEELQQFSGYFPYFSRVSLASSDVSDDALFFIGKMSQLRRLVLQKTAITGEGLPYLSDIPALEELNLSFTPLEDGHLLHLLSFPNLKKVYLFGTPISEAVIEALRQHRPEMEIILEEGPFY</sequence>
<reference evidence="4" key="1">
    <citation type="submission" date="2016-10" db="EMBL/GenBank/DDBJ databases">
        <authorList>
            <person name="Varghese N."/>
            <person name="Submissions S."/>
        </authorList>
    </citation>
    <scope>NUCLEOTIDE SEQUENCE [LARGE SCALE GENOMIC DNA]</scope>
    <source>
        <strain evidence="4">IBRC-M 10761</strain>
    </source>
</reference>
<keyword evidence="1" id="KW-0812">Transmembrane</keyword>
<evidence type="ECO:0000256" key="1">
    <source>
        <dbReference type="SAM" id="Phobius"/>
    </source>
</evidence>
<proteinExistence type="predicted"/>
<dbReference type="PANTHER" id="PTHR35889:SF3">
    <property type="entry name" value="F-BOX DOMAIN-CONTAINING PROTEIN"/>
    <property type="match status" value="1"/>
</dbReference>
<organism evidence="3 4">
    <name type="scientific">Cyclobacterium xiamenense</name>
    <dbReference type="NCBI Taxonomy" id="1297121"/>
    <lineage>
        <taxon>Bacteria</taxon>
        <taxon>Pseudomonadati</taxon>
        <taxon>Bacteroidota</taxon>
        <taxon>Cytophagia</taxon>
        <taxon>Cytophagales</taxon>
        <taxon>Cyclobacteriaceae</taxon>
        <taxon>Cyclobacterium</taxon>
    </lineage>
</organism>
<evidence type="ECO:0000313" key="3">
    <source>
        <dbReference type="EMBL" id="SEJ49432.1"/>
    </source>
</evidence>
<evidence type="ECO:0000313" key="4">
    <source>
        <dbReference type="Proteomes" id="UP000199403"/>
    </source>
</evidence>
<dbReference type="Proteomes" id="UP000199403">
    <property type="component" value="Unassembled WGS sequence"/>
</dbReference>
<feature type="transmembrane region" description="Helical" evidence="1">
    <location>
        <begin position="123"/>
        <end position="141"/>
    </location>
</feature>
<dbReference type="InterPro" id="IPR032675">
    <property type="entry name" value="LRR_dom_sf"/>
</dbReference>
<dbReference type="Gene3D" id="3.80.10.10">
    <property type="entry name" value="Ribonuclease Inhibitor"/>
    <property type="match status" value="1"/>
</dbReference>
<feature type="transmembrane region" description="Helical" evidence="1">
    <location>
        <begin position="57"/>
        <end position="78"/>
    </location>
</feature>
<gene>
    <name evidence="3" type="ORF">SAMN05192553_104281</name>
</gene>
<name>A0A1H6ZIE1_9BACT</name>
<evidence type="ECO:0000259" key="2">
    <source>
        <dbReference type="Pfam" id="PF07635"/>
    </source>
</evidence>
<dbReference type="Pfam" id="PF07635">
    <property type="entry name" value="PSCyt1"/>
    <property type="match status" value="1"/>
</dbReference>
<feature type="transmembrane region" description="Helical" evidence="1">
    <location>
        <begin position="12"/>
        <end position="37"/>
    </location>
</feature>
<dbReference type="EMBL" id="FNZH01000004">
    <property type="protein sequence ID" value="SEJ49432.1"/>
    <property type="molecule type" value="Genomic_DNA"/>
</dbReference>
<dbReference type="AlphaFoldDB" id="A0A1H6ZIE1"/>
<dbReference type="STRING" id="1416801.SAMN05192553_104281"/>